<reference evidence="3 4" key="1">
    <citation type="submission" date="2019-11" db="EMBL/GenBank/DDBJ databases">
        <title>Gordonia sp. nov., a novel actinobacterium isolated from mangrove soil in Hainan.</title>
        <authorList>
            <person name="Huang X."/>
            <person name="Xie Y."/>
            <person name="Chu X."/>
            <person name="Xiao K."/>
        </authorList>
    </citation>
    <scope>NUCLEOTIDE SEQUENCE [LARGE SCALE GENOMIC DNA]</scope>
    <source>
        <strain evidence="3 4">HNM0687</strain>
    </source>
</reference>
<name>A0A6L7GX08_9ACTN</name>
<dbReference type="EMBL" id="WMBR01000009">
    <property type="protein sequence ID" value="MXP24143.1"/>
    <property type="molecule type" value="Genomic_DNA"/>
</dbReference>
<protein>
    <recommendedName>
        <fullName evidence="2">Lipid/polyisoprenoid-binding YceI-like domain-containing protein</fullName>
    </recommendedName>
</protein>
<dbReference type="AlphaFoldDB" id="A0A6L7GX08"/>
<keyword evidence="4" id="KW-1185">Reference proteome</keyword>
<dbReference type="SMART" id="SM00867">
    <property type="entry name" value="YceI"/>
    <property type="match status" value="1"/>
</dbReference>
<dbReference type="PANTHER" id="PTHR34406:SF1">
    <property type="entry name" value="PROTEIN YCEI"/>
    <property type="match status" value="1"/>
</dbReference>
<evidence type="ECO:0000313" key="3">
    <source>
        <dbReference type="EMBL" id="MXP24143.1"/>
    </source>
</evidence>
<sequence>MTTAVSAPIATGTWTIDQAHSAVAFSVKHLMVSKVRGNFEAFSGTITIAEDGTPSVQAEIDVTSITTGNDQRDGHIKSADFFDAEQFPKATFVSTGVAPKGDDYVLTGDFTLKGVTKSVELDLEFNGTNPGMGHGAVAGFEASTVLNRKDFGIDIDMPLEGGGVVVGDKVTITLEIEANQPA</sequence>
<accession>A0A6L7GX08</accession>
<dbReference type="SUPFAM" id="SSF101874">
    <property type="entry name" value="YceI-like"/>
    <property type="match status" value="1"/>
</dbReference>
<organism evidence="3 4">
    <name type="scientific">Gordonia mangrovi</name>
    <dbReference type="NCBI Taxonomy" id="2665643"/>
    <lineage>
        <taxon>Bacteria</taxon>
        <taxon>Bacillati</taxon>
        <taxon>Actinomycetota</taxon>
        <taxon>Actinomycetes</taxon>
        <taxon>Mycobacteriales</taxon>
        <taxon>Gordoniaceae</taxon>
        <taxon>Gordonia</taxon>
    </lineage>
</organism>
<dbReference type="RefSeq" id="WP_160904343.1">
    <property type="nucleotide sequence ID" value="NZ_CP102850.1"/>
</dbReference>
<evidence type="ECO:0000259" key="2">
    <source>
        <dbReference type="SMART" id="SM00867"/>
    </source>
</evidence>
<feature type="domain" description="Lipid/polyisoprenoid-binding YceI-like" evidence="2">
    <location>
        <begin position="13"/>
        <end position="179"/>
    </location>
</feature>
<evidence type="ECO:0000256" key="1">
    <source>
        <dbReference type="ARBA" id="ARBA00008812"/>
    </source>
</evidence>
<comment type="similarity">
    <text evidence="1">Belongs to the UPF0312 family.</text>
</comment>
<comment type="caution">
    <text evidence="3">The sequence shown here is derived from an EMBL/GenBank/DDBJ whole genome shotgun (WGS) entry which is preliminary data.</text>
</comment>
<dbReference type="Pfam" id="PF04264">
    <property type="entry name" value="YceI"/>
    <property type="match status" value="1"/>
</dbReference>
<dbReference type="InterPro" id="IPR007372">
    <property type="entry name" value="Lipid/polyisoprenoid-bd_YceI"/>
</dbReference>
<dbReference type="Gene3D" id="2.40.128.110">
    <property type="entry name" value="Lipid/polyisoprenoid-binding, YceI-like"/>
    <property type="match status" value="1"/>
</dbReference>
<gene>
    <name evidence="3" type="ORF">GIY30_22655</name>
</gene>
<dbReference type="PANTHER" id="PTHR34406">
    <property type="entry name" value="PROTEIN YCEI"/>
    <property type="match status" value="1"/>
</dbReference>
<dbReference type="InterPro" id="IPR036761">
    <property type="entry name" value="TTHA0802/YceI-like_sf"/>
</dbReference>
<proteinExistence type="inferred from homology"/>
<dbReference type="Proteomes" id="UP000475545">
    <property type="component" value="Unassembled WGS sequence"/>
</dbReference>
<evidence type="ECO:0000313" key="4">
    <source>
        <dbReference type="Proteomes" id="UP000475545"/>
    </source>
</evidence>